<feature type="compositionally biased region" description="Low complexity" evidence="2">
    <location>
        <begin position="1"/>
        <end position="43"/>
    </location>
</feature>
<evidence type="ECO:0000256" key="1">
    <source>
        <dbReference type="ARBA" id="ARBA00005474"/>
    </source>
</evidence>
<feature type="region of interest" description="Disordered" evidence="2">
    <location>
        <begin position="1"/>
        <end position="80"/>
    </location>
</feature>
<dbReference type="EMBL" id="JAAALK010000287">
    <property type="protein sequence ID" value="KAG8056544.1"/>
    <property type="molecule type" value="Genomic_DNA"/>
</dbReference>
<gene>
    <name evidence="4" type="ORF">GUJ93_ZPchr0002g24187</name>
</gene>
<reference evidence="4" key="1">
    <citation type="journal article" date="2021" name="bioRxiv">
        <title>Whole Genome Assembly and Annotation of Northern Wild Rice, Zizania palustris L., Supports a Whole Genome Duplication in the Zizania Genus.</title>
        <authorList>
            <person name="Haas M."/>
            <person name="Kono T."/>
            <person name="Macchietto M."/>
            <person name="Millas R."/>
            <person name="McGilp L."/>
            <person name="Shao M."/>
            <person name="Duquette J."/>
            <person name="Hirsch C.N."/>
            <person name="Kimball J."/>
        </authorList>
    </citation>
    <scope>NUCLEOTIDE SEQUENCE</scope>
    <source>
        <tissue evidence="4">Fresh leaf tissue</tissue>
    </source>
</reference>
<evidence type="ECO:0000313" key="4">
    <source>
        <dbReference type="EMBL" id="KAG8056544.1"/>
    </source>
</evidence>
<evidence type="ECO:0000256" key="2">
    <source>
        <dbReference type="SAM" id="MobiDB-lite"/>
    </source>
</evidence>
<sequence>MTTTPTAAAAAAAAAGGGAMTSTATSSASSVSTGSDISSESNSEPPPPQRLLDRGIATTTADNSGSSTGGGGGPGPTTAEAQLRDAGRLPRVRVGGWQSHACAACRFQRCKCTPDCQLAPYFPGDDERRFLTAHHLFGVSNIKKILEFTPPDLHQDAMLALTYEAEARAQDPVGGAAHIVMELSHVYNAVLAELATVHHHLALRRQEAAAANHANDVLMANHLAAMLLAGAGLINQYDPVPVVNNALYIDQQIAGEAAVVQAGGGVLQEQYEAQVQQPPQNYFYHRTAGDEGSSHAWSHVDSVQDFGNGGEAKPPIWVSSLYQIEAAPFLELINVKPELPTTMGDNGSVGHVEQQDSKAPPP</sequence>
<proteinExistence type="inferred from homology"/>
<dbReference type="Proteomes" id="UP000729402">
    <property type="component" value="Unassembled WGS sequence"/>
</dbReference>
<dbReference type="PROSITE" id="PS50891">
    <property type="entry name" value="LOB"/>
    <property type="match status" value="1"/>
</dbReference>
<dbReference type="AlphaFoldDB" id="A0A8J5SJB0"/>
<dbReference type="PANTHER" id="PTHR31301">
    <property type="entry name" value="LOB DOMAIN-CONTAINING PROTEIN 4-RELATED"/>
    <property type="match status" value="1"/>
</dbReference>
<evidence type="ECO:0000259" key="3">
    <source>
        <dbReference type="PROSITE" id="PS50891"/>
    </source>
</evidence>
<evidence type="ECO:0000313" key="5">
    <source>
        <dbReference type="Proteomes" id="UP000729402"/>
    </source>
</evidence>
<comment type="similarity">
    <text evidence="1">Belongs to the LOB domain-containing protein family.</text>
</comment>
<dbReference type="PANTHER" id="PTHR31301:SF186">
    <property type="entry name" value="OS09G0364100 PROTEIN"/>
    <property type="match status" value="1"/>
</dbReference>
<protein>
    <recommendedName>
        <fullName evidence="3">LOB domain-containing protein</fullName>
    </recommendedName>
</protein>
<organism evidence="4 5">
    <name type="scientific">Zizania palustris</name>
    <name type="common">Northern wild rice</name>
    <dbReference type="NCBI Taxonomy" id="103762"/>
    <lineage>
        <taxon>Eukaryota</taxon>
        <taxon>Viridiplantae</taxon>
        <taxon>Streptophyta</taxon>
        <taxon>Embryophyta</taxon>
        <taxon>Tracheophyta</taxon>
        <taxon>Spermatophyta</taxon>
        <taxon>Magnoliopsida</taxon>
        <taxon>Liliopsida</taxon>
        <taxon>Poales</taxon>
        <taxon>Poaceae</taxon>
        <taxon>BOP clade</taxon>
        <taxon>Oryzoideae</taxon>
        <taxon>Oryzeae</taxon>
        <taxon>Zizaniinae</taxon>
        <taxon>Zizania</taxon>
    </lineage>
</organism>
<keyword evidence="5" id="KW-1185">Reference proteome</keyword>
<feature type="domain" description="LOB" evidence="3">
    <location>
        <begin position="100"/>
        <end position="201"/>
    </location>
</feature>
<comment type="caution">
    <text evidence="4">The sequence shown here is derived from an EMBL/GenBank/DDBJ whole genome shotgun (WGS) entry which is preliminary data.</text>
</comment>
<feature type="region of interest" description="Disordered" evidence="2">
    <location>
        <begin position="341"/>
        <end position="362"/>
    </location>
</feature>
<name>A0A8J5SJB0_ZIZPA</name>
<dbReference type="InterPro" id="IPR004883">
    <property type="entry name" value="LOB"/>
</dbReference>
<dbReference type="Pfam" id="PF03195">
    <property type="entry name" value="LOB"/>
    <property type="match status" value="1"/>
</dbReference>
<dbReference type="OrthoDB" id="1893065at2759"/>
<accession>A0A8J5SJB0</accession>
<reference evidence="4" key="2">
    <citation type="submission" date="2021-02" db="EMBL/GenBank/DDBJ databases">
        <authorList>
            <person name="Kimball J.A."/>
            <person name="Haas M.W."/>
            <person name="Macchietto M."/>
            <person name="Kono T."/>
            <person name="Duquette J."/>
            <person name="Shao M."/>
        </authorList>
    </citation>
    <scope>NUCLEOTIDE SEQUENCE</scope>
    <source>
        <tissue evidence="4">Fresh leaf tissue</tissue>
    </source>
</reference>